<organism evidence="2 3">
    <name type="scientific">Campylobacter majalis</name>
    <dbReference type="NCBI Taxonomy" id="2790656"/>
    <lineage>
        <taxon>Bacteria</taxon>
        <taxon>Pseudomonadati</taxon>
        <taxon>Campylobacterota</taxon>
        <taxon>Epsilonproteobacteria</taxon>
        <taxon>Campylobacterales</taxon>
        <taxon>Campylobacteraceae</taxon>
        <taxon>Campylobacter</taxon>
    </lineage>
</organism>
<reference evidence="2 3" key="1">
    <citation type="submission" date="2020-11" db="EMBL/GenBank/DDBJ databases">
        <authorList>
            <person name="Peeters C."/>
        </authorList>
    </citation>
    <scope>NUCLEOTIDE SEQUENCE [LARGE SCALE GENOMIC DNA]</scope>
    <source>
        <strain evidence="2 3">LMG 7974</strain>
    </source>
</reference>
<keyword evidence="1" id="KW-0472">Membrane</keyword>
<protein>
    <recommendedName>
        <fullName evidence="4">Branched-chain amino acid ABC transporter</fullName>
    </recommendedName>
</protein>
<keyword evidence="3" id="KW-1185">Reference proteome</keyword>
<feature type="transmembrane region" description="Helical" evidence="1">
    <location>
        <begin position="45"/>
        <end position="62"/>
    </location>
</feature>
<keyword evidence="1" id="KW-0812">Transmembrane</keyword>
<dbReference type="InterPro" id="IPR008407">
    <property type="entry name" value="Brnchd-chn_aa_trnsp_AzlD"/>
</dbReference>
<evidence type="ECO:0000313" key="2">
    <source>
        <dbReference type="EMBL" id="CAD7289736.1"/>
    </source>
</evidence>
<evidence type="ECO:0008006" key="4">
    <source>
        <dbReference type="Google" id="ProtNLM"/>
    </source>
</evidence>
<dbReference type="EMBL" id="CAJHOF010000024">
    <property type="protein sequence ID" value="CAD7289736.1"/>
    <property type="molecule type" value="Genomic_DNA"/>
</dbReference>
<dbReference type="RefSeq" id="WP_229933585.1">
    <property type="nucleotide sequence ID" value="NZ_CAJHOF010000024.1"/>
</dbReference>
<proteinExistence type="predicted"/>
<gene>
    <name evidence="2" type="ORF">LMG7974_01814</name>
</gene>
<dbReference type="PIRSF" id="PIRSF003203">
    <property type="entry name" value="AzlD"/>
    <property type="match status" value="1"/>
</dbReference>
<dbReference type="Proteomes" id="UP000789803">
    <property type="component" value="Unassembled WGS sequence"/>
</dbReference>
<evidence type="ECO:0000313" key="3">
    <source>
        <dbReference type="Proteomes" id="UP000789803"/>
    </source>
</evidence>
<feature type="transmembrane region" description="Helical" evidence="1">
    <location>
        <begin position="12"/>
        <end position="33"/>
    </location>
</feature>
<comment type="caution">
    <text evidence="2">The sequence shown here is derived from an EMBL/GenBank/DDBJ whole genome shotgun (WGS) entry which is preliminary data.</text>
</comment>
<name>A0ABM8QA53_9BACT</name>
<dbReference type="Pfam" id="PF05437">
    <property type="entry name" value="AzlD"/>
    <property type="match status" value="1"/>
</dbReference>
<sequence>MIDINSSELVLFMAVLLSAFATFLTRAFPFYLIKTYKQNAYLKAIQKHMGIMIMVILVFYALKDTKLHVYPYGANEAIAILTLIIIHLKFRNALLSIVTSTAFYMFLTRTII</sequence>
<keyword evidence="1" id="KW-1133">Transmembrane helix</keyword>
<evidence type="ECO:0000256" key="1">
    <source>
        <dbReference type="SAM" id="Phobius"/>
    </source>
</evidence>
<accession>A0ABM8QA53</accession>